<keyword evidence="1" id="KW-1133">Transmembrane helix</keyword>
<reference evidence="3" key="1">
    <citation type="submission" date="2023-06" db="EMBL/GenBank/DDBJ databases">
        <title>Genome-scale phylogeny and comparative genomics of the fungal order Sordariales.</title>
        <authorList>
            <consortium name="Lawrence Berkeley National Laboratory"/>
            <person name="Hensen N."/>
            <person name="Bonometti L."/>
            <person name="Westerberg I."/>
            <person name="Brannstrom I.O."/>
            <person name="Guillou S."/>
            <person name="Cros-Aarteil S."/>
            <person name="Calhoun S."/>
            <person name="Haridas S."/>
            <person name="Kuo A."/>
            <person name="Mondo S."/>
            <person name="Pangilinan J."/>
            <person name="Riley R."/>
            <person name="LaButti K."/>
            <person name="Andreopoulos B."/>
            <person name="Lipzen A."/>
            <person name="Chen C."/>
            <person name="Yanf M."/>
            <person name="Daum C."/>
            <person name="Ng V."/>
            <person name="Clum A."/>
            <person name="Steindorff A."/>
            <person name="Ohm R."/>
            <person name="Martin F."/>
            <person name="Silar P."/>
            <person name="Natvig D."/>
            <person name="Lalanne C."/>
            <person name="Gautier V."/>
            <person name="Ament-velasquez S.L."/>
            <person name="Kruys A."/>
            <person name="Hutchinson M.I."/>
            <person name="Powell A.J."/>
            <person name="Barry K."/>
            <person name="Miller A.N."/>
            <person name="Grigoriev I.V."/>
            <person name="Debuchy R."/>
            <person name="Gladieux P."/>
            <person name="Thoren M.H."/>
            <person name="Johannesson H."/>
        </authorList>
    </citation>
    <scope>NUCLEOTIDE SEQUENCE</scope>
    <source>
        <strain evidence="3">SMH3391-2</strain>
    </source>
</reference>
<gene>
    <name evidence="3" type="ORF">B0T17DRAFT_515706</name>
</gene>
<accession>A0AA39XJL5</accession>
<keyword evidence="1" id="KW-0472">Membrane</keyword>
<protein>
    <recommendedName>
        <fullName evidence="5">Secreted protein</fullName>
    </recommendedName>
</protein>
<evidence type="ECO:0000256" key="1">
    <source>
        <dbReference type="SAM" id="Phobius"/>
    </source>
</evidence>
<evidence type="ECO:0000313" key="3">
    <source>
        <dbReference type="EMBL" id="KAK0635238.1"/>
    </source>
</evidence>
<keyword evidence="1" id="KW-0812">Transmembrane</keyword>
<dbReference type="EMBL" id="JAULSR010000001">
    <property type="protein sequence ID" value="KAK0635238.1"/>
    <property type="molecule type" value="Genomic_DNA"/>
</dbReference>
<feature type="chain" id="PRO_5041366523" description="Secreted protein" evidence="2">
    <location>
        <begin position="18"/>
        <end position="79"/>
    </location>
</feature>
<sequence length="79" mass="8936">MGCFLAVIFCLVRSVCGVCYKGSSMDGIWRWGCGIHIIHMFIIIHVHTFIRTYLHNGAWMVHGAWMAGWNGPGNSSYFI</sequence>
<evidence type="ECO:0000256" key="2">
    <source>
        <dbReference type="SAM" id="SignalP"/>
    </source>
</evidence>
<feature type="signal peptide" evidence="2">
    <location>
        <begin position="1"/>
        <end position="17"/>
    </location>
</feature>
<evidence type="ECO:0008006" key="5">
    <source>
        <dbReference type="Google" id="ProtNLM"/>
    </source>
</evidence>
<organism evidence="3 4">
    <name type="scientific">Bombardia bombarda</name>
    <dbReference type="NCBI Taxonomy" id="252184"/>
    <lineage>
        <taxon>Eukaryota</taxon>
        <taxon>Fungi</taxon>
        <taxon>Dikarya</taxon>
        <taxon>Ascomycota</taxon>
        <taxon>Pezizomycotina</taxon>
        <taxon>Sordariomycetes</taxon>
        <taxon>Sordariomycetidae</taxon>
        <taxon>Sordariales</taxon>
        <taxon>Lasiosphaeriaceae</taxon>
        <taxon>Bombardia</taxon>
    </lineage>
</organism>
<comment type="caution">
    <text evidence="3">The sequence shown here is derived from an EMBL/GenBank/DDBJ whole genome shotgun (WGS) entry which is preliminary data.</text>
</comment>
<dbReference type="Proteomes" id="UP001174934">
    <property type="component" value="Unassembled WGS sequence"/>
</dbReference>
<name>A0AA39XJL5_9PEZI</name>
<evidence type="ECO:0000313" key="4">
    <source>
        <dbReference type="Proteomes" id="UP001174934"/>
    </source>
</evidence>
<dbReference type="AlphaFoldDB" id="A0AA39XJL5"/>
<proteinExistence type="predicted"/>
<keyword evidence="4" id="KW-1185">Reference proteome</keyword>
<feature type="transmembrane region" description="Helical" evidence="1">
    <location>
        <begin position="27"/>
        <end position="50"/>
    </location>
</feature>
<keyword evidence="2" id="KW-0732">Signal</keyword>